<name>A0A557XWQ8_9MYCO</name>
<dbReference type="OrthoDB" id="9775224at2"/>
<feature type="region of interest" description="Disordered" evidence="5">
    <location>
        <begin position="1"/>
        <end position="24"/>
    </location>
</feature>
<keyword evidence="3 4" id="KW-0418">Kinase</keyword>
<evidence type="ECO:0000256" key="2">
    <source>
        <dbReference type="ARBA" id="ARBA00022679"/>
    </source>
</evidence>
<evidence type="ECO:0000313" key="8">
    <source>
        <dbReference type="Proteomes" id="UP000320513"/>
    </source>
</evidence>
<dbReference type="GO" id="GO:0006793">
    <property type="term" value="P:phosphorus metabolic process"/>
    <property type="evidence" value="ECO:0007669"/>
    <property type="project" value="InterPro"/>
</dbReference>
<comment type="subunit">
    <text evidence="4">Homotetramer.</text>
</comment>
<dbReference type="InterPro" id="IPR027417">
    <property type="entry name" value="P-loop_NTPase"/>
</dbReference>
<sequence>MSTATSDGSRARAKKKKSAAPDPPRISRARYEAELFRLQSEFVKLQEWVRYSGARLVIIFEGRDGAGKGGAIKRITEYLNPREVRVAALPVPTDRERGQWYYQRYIAQLPARGEIVLFDRSWYNRAGIEKVMGFCTPQEYVLFLRQTPIFEQMLIDDGIVLRKYWFSVSEAEQLRRFKARLHDPVRRWKLSTMDLESVYRWEDFSRAKDEMMVHTDTPVSPWFVVESDIKRHARLNMMAHLLSTIEYHDVERPAITLPKRVIAAENYQRPPRELSTYVQDYAATLIAGAADS</sequence>
<dbReference type="PANTHER" id="PTHR34383">
    <property type="entry name" value="POLYPHOSPHATE:AMP PHOSPHOTRANSFERASE-RELATED"/>
    <property type="match status" value="1"/>
</dbReference>
<evidence type="ECO:0000313" key="7">
    <source>
        <dbReference type="EMBL" id="TVS90495.1"/>
    </source>
</evidence>
<keyword evidence="8" id="KW-1185">Reference proteome</keyword>
<dbReference type="InterPro" id="IPR016898">
    <property type="entry name" value="Polyphosphate_phosphotransfera"/>
</dbReference>
<dbReference type="EMBL" id="VMQU01000029">
    <property type="protein sequence ID" value="TVS90495.1"/>
    <property type="molecule type" value="Genomic_DNA"/>
</dbReference>
<evidence type="ECO:0000256" key="1">
    <source>
        <dbReference type="ARBA" id="ARBA00009924"/>
    </source>
</evidence>
<dbReference type="RefSeq" id="WP_144948542.1">
    <property type="nucleotide sequence ID" value="NZ_VMQU01000029.1"/>
</dbReference>
<comment type="caution">
    <text evidence="7">The sequence shown here is derived from an EMBL/GenBank/DDBJ whole genome shotgun (WGS) entry which is preliminary data.</text>
</comment>
<feature type="domain" description="Polyphosphate kinase-2-related" evidence="6">
    <location>
        <begin position="26"/>
        <end position="252"/>
    </location>
</feature>
<comment type="function">
    <text evidence="4">Uses inorganic polyphosphate (polyP) as a donor to convert GDP to GTP or ADP to ATP.</text>
</comment>
<dbReference type="Pfam" id="PF03976">
    <property type="entry name" value="PPK2"/>
    <property type="match status" value="1"/>
</dbReference>
<evidence type="ECO:0000259" key="6">
    <source>
        <dbReference type="Pfam" id="PF03976"/>
    </source>
</evidence>
<accession>A0A557XWQ8</accession>
<dbReference type="GO" id="GO:0008976">
    <property type="term" value="F:polyphosphate kinase activity"/>
    <property type="evidence" value="ECO:0007669"/>
    <property type="project" value="UniProtKB-UniRule"/>
</dbReference>
<dbReference type="AlphaFoldDB" id="A0A557XWQ8"/>
<evidence type="ECO:0000256" key="5">
    <source>
        <dbReference type="SAM" id="MobiDB-lite"/>
    </source>
</evidence>
<dbReference type="InterPro" id="IPR022488">
    <property type="entry name" value="PPK2-related"/>
</dbReference>
<dbReference type="Gene3D" id="3.40.50.300">
    <property type="entry name" value="P-loop containing nucleotide triphosphate hydrolases"/>
    <property type="match status" value="1"/>
</dbReference>
<dbReference type="InterPro" id="IPR022486">
    <property type="entry name" value="PPK2_PA0141"/>
</dbReference>
<comment type="similarity">
    <text evidence="1 4">Belongs to the polyphosphate kinase 2 (PPK2) family. Class I subfamily.</text>
</comment>
<gene>
    <name evidence="7" type="primary">ppk2</name>
    <name evidence="7" type="ORF">FPZ47_09240</name>
</gene>
<dbReference type="SUPFAM" id="SSF52540">
    <property type="entry name" value="P-loop containing nucleoside triphosphate hydrolases"/>
    <property type="match status" value="1"/>
</dbReference>
<reference evidence="7 8" key="1">
    <citation type="submission" date="2019-07" db="EMBL/GenBank/DDBJ databases">
        <title>New Mycobacterium species.</title>
        <authorList>
            <person name="Tortoli E."/>
            <person name="Ghielmetti G."/>
            <person name="Friedel U."/>
            <person name="Trovato A."/>
        </authorList>
    </citation>
    <scope>NUCLEOTIDE SEQUENCE [LARGE SCALE GENOMIC DNA]</scope>
    <source>
        <strain evidence="7 8">16-83</strain>
    </source>
</reference>
<dbReference type="Proteomes" id="UP000320513">
    <property type="component" value="Unassembled WGS sequence"/>
</dbReference>
<dbReference type="PIRSF" id="PIRSF028756">
    <property type="entry name" value="PPK2_prd"/>
    <property type="match status" value="1"/>
</dbReference>
<organism evidence="7 8">
    <name type="scientific">Mycobacterium helveticum</name>
    <dbReference type="NCBI Taxonomy" id="2592811"/>
    <lineage>
        <taxon>Bacteria</taxon>
        <taxon>Bacillati</taxon>
        <taxon>Actinomycetota</taxon>
        <taxon>Actinomycetes</taxon>
        <taxon>Mycobacteriales</taxon>
        <taxon>Mycobacteriaceae</taxon>
        <taxon>Mycobacterium</taxon>
    </lineage>
</organism>
<protein>
    <recommendedName>
        <fullName evidence="4">ADP/GDP-polyphosphate phosphotransferase</fullName>
        <ecNumber evidence="4">2.7.4.-</ecNumber>
    </recommendedName>
    <alternativeName>
        <fullName evidence="4">Polyphosphate kinase PPK2</fullName>
    </alternativeName>
</protein>
<dbReference type="FunFam" id="3.40.50.300:FF:002388">
    <property type="entry name" value="Polyphosphate:NDP phosphotransferase 2"/>
    <property type="match status" value="1"/>
</dbReference>
<dbReference type="EC" id="2.7.4.-" evidence="4"/>
<dbReference type="PANTHER" id="PTHR34383:SF1">
    <property type="entry name" value="ADP-POLYPHOSPHATE PHOSPHOTRANSFERASE"/>
    <property type="match status" value="1"/>
</dbReference>
<keyword evidence="2 4" id="KW-0808">Transferase</keyword>
<evidence type="ECO:0000256" key="3">
    <source>
        <dbReference type="ARBA" id="ARBA00022777"/>
    </source>
</evidence>
<dbReference type="NCBIfam" id="TIGR03707">
    <property type="entry name" value="PPK2_P_aer"/>
    <property type="match status" value="1"/>
</dbReference>
<proteinExistence type="inferred from homology"/>
<evidence type="ECO:0000256" key="4">
    <source>
        <dbReference type="RuleBase" id="RU369062"/>
    </source>
</evidence>